<feature type="region of interest" description="Disordered" evidence="1">
    <location>
        <begin position="1"/>
        <end position="121"/>
    </location>
</feature>
<dbReference type="EMBL" id="KZ613514">
    <property type="protein sequence ID" value="PMD15366.1"/>
    <property type="molecule type" value="Genomic_DNA"/>
</dbReference>
<dbReference type="Proteomes" id="UP000235672">
    <property type="component" value="Unassembled WGS sequence"/>
</dbReference>
<name>A0A2J6PNB3_9HELO</name>
<reference evidence="2 3" key="1">
    <citation type="submission" date="2016-05" db="EMBL/GenBank/DDBJ databases">
        <title>A degradative enzymes factory behind the ericoid mycorrhizal symbiosis.</title>
        <authorList>
            <consortium name="DOE Joint Genome Institute"/>
            <person name="Martino E."/>
            <person name="Morin E."/>
            <person name="Grelet G."/>
            <person name="Kuo A."/>
            <person name="Kohler A."/>
            <person name="Daghino S."/>
            <person name="Barry K."/>
            <person name="Choi C."/>
            <person name="Cichocki N."/>
            <person name="Clum A."/>
            <person name="Copeland A."/>
            <person name="Hainaut M."/>
            <person name="Haridas S."/>
            <person name="Labutti K."/>
            <person name="Lindquist E."/>
            <person name="Lipzen A."/>
            <person name="Khouja H.-R."/>
            <person name="Murat C."/>
            <person name="Ohm R."/>
            <person name="Olson A."/>
            <person name="Spatafora J."/>
            <person name="Veneault-Fourrey C."/>
            <person name="Henrissat B."/>
            <person name="Grigoriev I."/>
            <person name="Martin F."/>
            <person name="Perotto S."/>
        </authorList>
    </citation>
    <scope>NUCLEOTIDE SEQUENCE [LARGE SCALE GENOMIC DNA]</scope>
    <source>
        <strain evidence="2 3">UAMH 7357</strain>
    </source>
</reference>
<proteinExistence type="predicted"/>
<sequence length="288" mass="31811">MMDKTQNSAPPSKTGPSYSNRQHPKNPSVKPAPAIQASRRSSSDRRDASRLSASHKPPPSSAGRQGITTTSTAASAKSPQSVSSRPSSRPNPEVLTSARISANRNTDGENFASTEPPARMTSIRLLEDPSLPGSRSQMSEGEADALCKELCKRIWKDNMAAVFDKVTEADRRGHVDDRLYHQLLDFFYCFLPMIIKAPPSDPIVVRSTDLENYRKILNIFGDGRDIRGPSGTNNPHRWFSRPIDHRSFTSRMEHGIKEFTAAMLGRKGRGDKVAVKEDKGSNLRVLGR</sequence>
<feature type="compositionally biased region" description="Polar residues" evidence="1">
    <location>
        <begin position="1"/>
        <end position="21"/>
    </location>
</feature>
<evidence type="ECO:0000313" key="2">
    <source>
        <dbReference type="EMBL" id="PMD15366.1"/>
    </source>
</evidence>
<keyword evidence="3" id="KW-1185">Reference proteome</keyword>
<accession>A0A2J6PNB3</accession>
<evidence type="ECO:0000313" key="3">
    <source>
        <dbReference type="Proteomes" id="UP000235672"/>
    </source>
</evidence>
<gene>
    <name evidence="2" type="ORF">NA56DRAFT_710043</name>
</gene>
<evidence type="ECO:0000256" key="1">
    <source>
        <dbReference type="SAM" id="MobiDB-lite"/>
    </source>
</evidence>
<dbReference type="AlphaFoldDB" id="A0A2J6PNB3"/>
<protein>
    <submittedName>
        <fullName evidence="2">Uncharacterized protein</fullName>
    </submittedName>
</protein>
<dbReference type="OrthoDB" id="3554705at2759"/>
<feature type="compositionally biased region" description="Low complexity" evidence="1">
    <location>
        <begin position="68"/>
        <end position="90"/>
    </location>
</feature>
<organism evidence="2 3">
    <name type="scientific">Hyaloscypha hepaticicola</name>
    <dbReference type="NCBI Taxonomy" id="2082293"/>
    <lineage>
        <taxon>Eukaryota</taxon>
        <taxon>Fungi</taxon>
        <taxon>Dikarya</taxon>
        <taxon>Ascomycota</taxon>
        <taxon>Pezizomycotina</taxon>
        <taxon>Leotiomycetes</taxon>
        <taxon>Helotiales</taxon>
        <taxon>Hyaloscyphaceae</taxon>
        <taxon>Hyaloscypha</taxon>
    </lineage>
</organism>